<feature type="transmembrane region" description="Helical" evidence="6">
    <location>
        <begin position="209"/>
        <end position="233"/>
    </location>
</feature>
<comment type="subcellular location">
    <subcellularLocation>
        <location evidence="1">Membrane</location>
        <topology evidence="1">Multi-pass membrane protein</topology>
    </subcellularLocation>
</comment>
<dbReference type="PANTHER" id="PTHR23501">
    <property type="entry name" value="MAJOR FACILITATOR SUPERFAMILY"/>
    <property type="match status" value="1"/>
</dbReference>
<dbReference type="OrthoDB" id="419537at2759"/>
<feature type="transmembrane region" description="Helical" evidence="6">
    <location>
        <begin position="185"/>
        <end position="203"/>
    </location>
</feature>
<dbReference type="PROSITE" id="PS50850">
    <property type="entry name" value="MFS"/>
    <property type="match status" value="1"/>
</dbReference>
<feature type="region of interest" description="Disordered" evidence="5">
    <location>
        <begin position="54"/>
        <end position="87"/>
    </location>
</feature>
<proteinExistence type="predicted"/>
<name>A0A0G2F689_9PEZI</name>
<dbReference type="PANTHER" id="PTHR23501:SF67">
    <property type="entry name" value="MFS MULTIDRUG EFFLUX TRANSPORTER (EUROFUNG)"/>
    <property type="match status" value="1"/>
</dbReference>
<feature type="transmembrane region" description="Helical" evidence="6">
    <location>
        <begin position="576"/>
        <end position="595"/>
    </location>
</feature>
<evidence type="ECO:0000313" key="8">
    <source>
        <dbReference type="EMBL" id="KKY29734.1"/>
    </source>
</evidence>
<feature type="compositionally biased region" description="Low complexity" evidence="5">
    <location>
        <begin position="72"/>
        <end position="84"/>
    </location>
</feature>
<dbReference type="Pfam" id="PF07690">
    <property type="entry name" value="MFS_1"/>
    <property type="match status" value="1"/>
</dbReference>
<evidence type="ECO:0000256" key="4">
    <source>
        <dbReference type="ARBA" id="ARBA00023136"/>
    </source>
</evidence>
<dbReference type="Proteomes" id="UP000034680">
    <property type="component" value="Unassembled WGS sequence"/>
</dbReference>
<evidence type="ECO:0000256" key="6">
    <source>
        <dbReference type="SAM" id="Phobius"/>
    </source>
</evidence>
<gene>
    <name evidence="8" type="ORF">UCDDA912_g10343</name>
</gene>
<feature type="transmembrane region" description="Helical" evidence="6">
    <location>
        <begin position="384"/>
        <end position="401"/>
    </location>
</feature>
<comment type="caution">
    <text evidence="8">The sequence shown here is derived from an EMBL/GenBank/DDBJ whole genome shotgun (WGS) entry which is preliminary data.</text>
</comment>
<organism evidence="8 9">
    <name type="scientific">Diaporthe ampelina</name>
    <dbReference type="NCBI Taxonomy" id="1214573"/>
    <lineage>
        <taxon>Eukaryota</taxon>
        <taxon>Fungi</taxon>
        <taxon>Dikarya</taxon>
        <taxon>Ascomycota</taxon>
        <taxon>Pezizomycotina</taxon>
        <taxon>Sordariomycetes</taxon>
        <taxon>Sordariomycetidae</taxon>
        <taxon>Diaporthales</taxon>
        <taxon>Diaporthaceae</taxon>
        <taxon>Diaporthe</taxon>
    </lineage>
</organism>
<dbReference type="Gene3D" id="1.20.1720.10">
    <property type="entry name" value="Multidrug resistance protein D"/>
    <property type="match status" value="1"/>
</dbReference>
<dbReference type="GO" id="GO:0015174">
    <property type="term" value="F:basic amino acid transmembrane transporter activity"/>
    <property type="evidence" value="ECO:0007669"/>
    <property type="project" value="TreeGrafter"/>
</dbReference>
<evidence type="ECO:0000256" key="5">
    <source>
        <dbReference type="SAM" id="MobiDB-lite"/>
    </source>
</evidence>
<evidence type="ECO:0000256" key="2">
    <source>
        <dbReference type="ARBA" id="ARBA00022692"/>
    </source>
</evidence>
<accession>A0A0G2F689</accession>
<dbReference type="InterPro" id="IPR011701">
    <property type="entry name" value="MFS"/>
</dbReference>
<reference evidence="8 9" key="2">
    <citation type="submission" date="2015-05" db="EMBL/GenBank/DDBJ databases">
        <authorList>
            <person name="Morales-Cruz A."/>
            <person name="Amrine K.C."/>
            <person name="Cantu D."/>
        </authorList>
    </citation>
    <scope>NUCLEOTIDE SEQUENCE [LARGE SCALE GENOMIC DNA]</scope>
    <source>
        <strain evidence="8">DA912</strain>
    </source>
</reference>
<evidence type="ECO:0000313" key="9">
    <source>
        <dbReference type="Proteomes" id="UP000034680"/>
    </source>
</evidence>
<sequence>MPVHLPGPHPASHHIADEQTPLIGNTTWPSSADGDIDPDDFDLLLTRSSSYATGLLGPEPNETPLLRGGGSSSSRAGRRPSVSSEALDEHHVAAELDGTGAGRPPLFLGGISHGRFWWIFGNVLALHFVSCFDGTIMASSHPVITSYFQSSNSASWLSTAFLLTSTAFQPLLGRLSDTVGRRGPYIATATIFALATLWCALAQTMTSFIAARAVCGLGAGGVMTLGSIIVSDLVPIERRGAYQSYINMVYGVASTSGAALGGFLAENLGWRAEFGIQVPPLLLCVGISVVTIPGDLGLDAHAHKETVLQAMKQFDFRGSLFLTTAITFLILGLNLGGNVLAWTHPFVLASLAVFALSFPSFLWSERSATRPIMPLRLIQRSPHANMIFASFLSAFMMNAILFNMPLYFQAVLLTSATTSGLCLWTKRLKWPLVLGAVLFIVGTVVLSSMQRGWPLFVYLILLVPHSMGQGFAFPGTFMAILAASEQAEQAVVTSTLILWRSMGMVLGIAGSSLIIQNSLWTYLEMFVTDTAARDAGFLGGKDEVIERVRESVEAIGKMSGLVQEQAVRSYEASIRAAFLSCIILAIASLVLLLPMRLPRLGERKR</sequence>
<keyword evidence="4 6" id="KW-0472">Membrane</keyword>
<dbReference type="InterPro" id="IPR036259">
    <property type="entry name" value="MFS_trans_sf"/>
</dbReference>
<feature type="domain" description="Major facilitator superfamily (MFS) profile" evidence="7">
    <location>
        <begin position="119"/>
        <end position="599"/>
    </location>
</feature>
<dbReference type="AlphaFoldDB" id="A0A0G2F689"/>
<keyword evidence="2 6" id="KW-0812">Transmembrane</keyword>
<dbReference type="SUPFAM" id="SSF103473">
    <property type="entry name" value="MFS general substrate transporter"/>
    <property type="match status" value="1"/>
</dbReference>
<feature type="transmembrane region" description="Helical" evidence="6">
    <location>
        <begin position="432"/>
        <end position="449"/>
    </location>
</feature>
<dbReference type="EMBL" id="LCUC01000636">
    <property type="protein sequence ID" value="KKY29734.1"/>
    <property type="molecule type" value="Genomic_DNA"/>
</dbReference>
<evidence type="ECO:0000259" key="7">
    <source>
        <dbReference type="PROSITE" id="PS50850"/>
    </source>
</evidence>
<keyword evidence="9" id="KW-1185">Reference proteome</keyword>
<evidence type="ECO:0000256" key="3">
    <source>
        <dbReference type="ARBA" id="ARBA00022989"/>
    </source>
</evidence>
<feature type="transmembrane region" description="Helical" evidence="6">
    <location>
        <begin position="319"/>
        <end position="336"/>
    </location>
</feature>
<dbReference type="GO" id="GO:0000329">
    <property type="term" value="C:fungal-type vacuole membrane"/>
    <property type="evidence" value="ECO:0007669"/>
    <property type="project" value="TreeGrafter"/>
</dbReference>
<feature type="transmembrane region" description="Helical" evidence="6">
    <location>
        <begin position="156"/>
        <end position="173"/>
    </location>
</feature>
<feature type="transmembrane region" description="Helical" evidence="6">
    <location>
        <begin position="455"/>
        <end position="484"/>
    </location>
</feature>
<feature type="region of interest" description="Disordered" evidence="5">
    <location>
        <begin position="1"/>
        <end position="31"/>
    </location>
</feature>
<feature type="transmembrane region" description="Helical" evidence="6">
    <location>
        <begin position="245"/>
        <end position="265"/>
    </location>
</feature>
<protein>
    <submittedName>
        <fullName evidence="8">Putative major facilitator superfamily transporter</fullName>
    </submittedName>
</protein>
<keyword evidence="3 6" id="KW-1133">Transmembrane helix</keyword>
<reference evidence="8 9" key="1">
    <citation type="submission" date="2015-05" db="EMBL/GenBank/DDBJ databases">
        <title>Distinctive expansion of gene families associated with plant cell wall degradation and secondary metabolism in the genomes of grapevine trunk pathogens.</title>
        <authorList>
            <person name="Lawrence D.P."/>
            <person name="Travadon R."/>
            <person name="Rolshausen P.E."/>
            <person name="Baumgartner K."/>
        </authorList>
    </citation>
    <scope>NUCLEOTIDE SEQUENCE [LARGE SCALE GENOMIC DNA]</scope>
    <source>
        <strain evidence="8">DA912</strain>
    </source>
</reference>
<feature type="transmembrane region" description="Helical" evidence="6">
    <location>
        <begin position="342"/>
        <end position="363"/>
    </location>
</feature>
<feature type="transmembrane region" description="Helical" evidence="6">
    <location>
        <begin position="277"/>
        <end position="298"/>
    </location>
</feature>
<dbReference type="InterPro" id="IPR020846">
    <property type="entry name" value="MFS_dom"/>
</dbReference>
<evidence type="ECO:0000256" key="1">
    <source>
        <dbReference type="ARBA" id="ARBA00004141"/>
    </source>
</evidence>
<feature type="transmembrane region" description="Helical" evidence="6">
    <location>
        <begin position="496"/>
        <end position="515"/>
    </location>
</feature>
<feature type="transmembrane region" description="Helical" evidence="6">
    <location>
        <begin position="116"/>
        <end position="136"/>
    </location>
</feature>